<dbReference type="GO" id="GO:0008519">
    <property type="term" value="F:ammonium channel activity"/>
    <property type="evidence" value="ECO:0007669"/>
    <property type="project" value="InterPro"/>
</dbReference>
<evidence type="ECO:0000256" key="1">
    <source>
        <dbReference type="ARBA" id="ARBA00004141"/>
    </source>
</evidence>
<comment type="similarity">
    <text evidence="2">Belongs to the ammonia transporter channel (TC 1.A.11.2) family.</text>
</comment>
<proteinExistence type="inferred from homology"/>
<evidence type="ECO:0000256" key="6">
    <source>
        <dbReference type="ARBA" id="ARBA00023136"/>
    </source>
</evidence>
<dbReference type="InterPro" id="IPR024041">
    <property type="entry name" value="NH4_transpt_AmtB-like_dom"/>
</dbReference>
<evidence type="ECO:0000256" key="2">
    <source>
        <dbReference type="ARBA" id="ARBA00005887"/>
    </source>
</evidence>
<keyword evidence="11" id="KW-1185">Reference proteome</keyword>
<gene>
    <name evidence="10" type="ORF">TCAL_09710</name>
</gene>
<evidence type="ECO:0000259" key="9">
    <source>
        <dbReference type="Pfam" id="PF00909"/>
    </source>
</evidence>
<dbReference type="EMBL" id="VCGU01000008">
    <property type="protein sequence ID" value="TRY72371.1"/>
    <property type="molecule type" value="Genomic_DNA"/>
</dbReference>
<feature type="transmembrane region" description="Helical" evidence="8">
    <location>
        <begin position="51"/>
        <end position="74"/>
    </location>
</feature>
<feature type="transmembrane region" description="Helical" evidence="8">
    <location>
        <begin position="12"/>
        <end position="39"/>
    </location>
</feature>
<dbReference type="AlphaFoldDB" id="A0A553P3W2"/>
<evidence type="ECO:0000313" key="10">
    <source>
        <dbReference type="EMBL" id="TRY72371.1"/>
    </source>
</evidence>
<dbReference type="GO" id="GO:0005886">
    <property type="term" value="C:plasma membrane"/>
    <property type="evidence" value="ECO:0007669"/>
    <property type="project" value="TreeGrafter"/>
</dbReference>
<dbReference type="InterPro" id="IPR029020">
    <property type="entry name" value="Ammonium/urea_transptr"/>
</dbReference>
<feature type="domain" description="Ammonium transporter AmtB-like" evidence="9">
    <location>
        <begin position="3"/>
        <end position="101"/>
    </location>
</feature>
<accession>A0A553P3W2</accession>
<keyword evidence="3" id="KW-0813">Transport</keyword>
<keyword evidence="6 8" id="KW-0472">Membrane</keyword>
<evidence type="ECO:0000256" key="4">
    <source>
        <dbReference type="ARBA" id="ARBA00022692"/>
    </source>
</evidence>
<evidence type="ECO:0000256" key="7">
    <source>
        <dbReference type="ARBA" id="ARBA00023177"/>
    </source>
</evidence>
<keyword evidence="5 8" id="KW-1133">Transmembrane helix</keyword>
<reference evidence="10 11" key="1">
    <citation type="journal article" date="2018" name="Nat. Ecol. Evol.">
        <title>Genomic signatures of mitonuclear coevolution across populations of Tigriopus californicus.</title>
        <authorList>
            <person name="Barreto F.S."/>
            <person name="Watson E.T."/>
            <person name="Lima T.G."/>
            <person name="Willett C.S."/>
            <person name="Edmands S."/>
            <person name="Li W."/>
            <person name="Burton R.S."/>
        </authorList>
    </citation>
    <scope>NUCLEOTIDE SEQUENCE [LARGE SCALE GENOMIC DNA]</scope>
    <source>
        <strain evidence="10 11">San Diego</strain>
    </source>
</reference>
<sequence>MLKFQFDDPLDAVAVHGAGGLLGVLMVPFFAYGTGIFWVGHTEEAWRSLGINLLGAVAIICWSGFWSLLIFYPLSYFKMLRIDRETEFRGNDLVKHGESAYPADAWVELQYNNDNSSTPHHMSGTSGDRKISNSTYNNANEMVPTHSALMSGLGTTFGSAIITGESRTNGVDNKAFGN</sequence>
<dbReference type="GO" id="GO:0097272">
    <property type="term" value="P:ammonium homeostasis"/>
    <property type="evidence" value="ECO:0007669"/>
    <property type="project" value="TreeGrafter"/>
</dbReference>
<dbReference type="Pfam" id="PF00909">
    <property type="entry name" value="Ammonium_transp"/>
    <property type="match status" value="1"/>
</dbReference>
<comment type="caution">
    <text evidence="10">The sequence shown here is derived from an EMBL/GenBank/DDBJ whole genome shotgun (WGS) entry which is preliminary data.</text>
</comment>
<keyword evidence="7" id="KW-0924">Ammonia transport</keyword>
<evidence type="ECO:0000256" key="8">
    <source>
        <dbReference type="SAM" id="Phobius"/>
    </source>
</evidence>
<evidence type="ECO:0000256" key="3">
    <source>
        <dbReference type="ARBA" id="ARBA00022448"/>
    </source>
</evidence>
<dbReference type="PANTHER" id="PTHR11730">
    <property type="entry name" value="AMMONIUM TRANSPORTER"/>
    <property type="match status" value="1"/>
</dbReference>
<dbReference type="STRING" id="6832.A0A553P3W2"/>
<protein>
    <recommendedName>
        <fullName evidence="9">Ammonium transporter AmtB-like domain-containing protein</fullName>
    </recommendedName>
</protein>
<evidence type="ECO:0000256" key="5">
    <source>
        <dbReference type="ARBA" id="ARBA00022989"/>
    </source>
</evidence>
<dbReference type="PANTHER" id="PTHR11730:SF6">
    <property type="entry name" value="AMMONIUM TRANSPORTER"/>
    <property type="match status" value="1"/>
</dbReference>
<name>A0A553P3W2_TIGCA</name>
<dbReference type="Gene3D" id="1.10.3430.10">
    <property type="entry name" value="Ammonium transporter AmtB like domains"/>
    <property type="match status" value="1"/>
</dbReference>
<dbReference type="SUPFAM" id="SSF111352">
    <property type="entry name" value="Ammonium transporter"/>
    <property type="match status" value="1"/>
</dbReference>
<keyword evidence="4 8" id="KW-0812">Transmembrane</keyword>
<organism evidence="10 11">
    <name type="scientific">Tigriopus californicus</name>
    <name type="common">Marine copepod</name>
    <dbReference type="NCBI Taxonomy" id="6832"/>
    <lineage>
        <taxon>Eukaryota</taxon>
        <taxon>Metazoa</taxon>
        <taxon>Ecdysozoa</taxon>
        <taxon>Arthropoda</taxon>
        <taxon>Crustacea</taxon>
        <taxon>Multicrustacea</taxon>
        <taxon>Hexanauplia</taxon>
        <taxon>Copepoda</taxon>
        <taxon>Harpacticoida</taxon>
        <taxon>Harpacticidae</taxon>
        <taxon>Tigriopus</taxon>
    </lineage>
</organism>
<comment type="subcellular location">
    <subcellularLocation>
        <location evidence="1">Membrane</location>
        <topology evidence="1">Multi-pass membrane protein</topology>
    </subcellularLocation>
</comment>
<dbReference type="Proteomes" id="UP000318571">
    <property type="component" value="Chromosome 7"/>
</dbReference>
<evidence type="ECO:0000313" key="11">
    <source>
        <dbReference type="Proteomes" id="UP000318571"/>
    </source>
</evidence>